<dbReference type="InterPro" id="IPR053888">
    <property type="entry name" value="MRM3-like_sub_bind"/>
</dbReference>
<evidence type="ECO:0000313" key="6">
    <source>
        <dbReference type="Proteomes" id="UP000662572"/>
    </source>
</evidence>
<dbReference type="GO" id="GO:0005737">
    <property type="term" value="C:cytoplasm"/>
    <property type="evidence" value="ECO:0007669"/>
    <property type="project" value="UniProtKB-ARBA"/>
</dbReference>
<dbReference type="GO" id="GO:0008173">
    <property type="term" value="F:RNA methyltransferase activity"/>
    <property type="evidence" value="ECO:0007669"/>
    <property type="project" value="InterPro"/>
</dbReference>
<keyword evidence="3" id="KW-0808">Transferase</keyword>
<dbReference type="InterPro" id="IPR029028">
    <property type="entry name" value="Alpha/beta_knot_MTases"/>
</dbReference>
<dbReference type="RefSeq" id="WP_189487843.1">
    <property type="nucleotide sequence ID" value="NZ_BMZB01000004.1"/>
</dbReference>
<dbReference type="SMART" id="SM00967">
    <property type="entry name" value="SpoU_sub_bind"/>
    <property type="match status" value="1"/>
</dbReference>
<proteinExistence type="inferred from homology"/>
<evidence type="ECO:0000313" key="5">
    <source>
        <dbReference type="EMBL" id="GGZ40669.1"/>
    </source>
</evidence>
<dbReference type="GO" id="GO:0006396">
    <property type="term" value="P:RNA processing"/>
    <property type="evidence" value="ECO:0007669"/>
    <property type="project" value="InterPro"/>
</dbReference>
<gene>
    <name evidence="5" type="ORF">GCM10011273_29240</name>
</gene>
<organism evidence="5 6">
    <name type="scientific">Asticcacaulis endophyticus</name>
    <dbReference type="NCBI Taxonomy" id="1395890"/>
    <lineage>
        <taxon>Bacteria</taxon>
        <taxon>Pseudomonadati</taxon>
        <taxon>Pseudomonadota</taxon>
        <taxon>Alphaproteobacteria</taxon>
        <taxon>Caulobacterales</taxon>
        <taxon>Caulobacteraceae</taxon>
        <taxon>Asticcacaulis</taxon>
    </lineage>
</organism>
<dbReference type="Pfam" id="PF22435">
    <property type="entry name" value="MRM3-like_sub_bind"/>
    <property type="match status" value="1"/>
</dbReference>
<dbReference type="Gene3D" id="3.40.1280.10">
    <property type="match status" value="1"/>
</dbReference>
<dbReference type="AlphaFoldDB" id="A0A918QEI9"/>
<dbReference type="GO" id="GO:0032259">
    <property type="term" value="P:methylation"/>
    <property type="evidence" value="ECO:0007669"/>
    <property type="project" value="UniProtKB-KW"/>
</dbReference>
<dbReference type="EMBL" id="BMZB01000004">
    <property type="protein sequence ID" value="GGZ40669.1"/>
    <property type="molecule type" value="Genomic_DNA"/>
</dbReference>
<dbReference type="PANTHER" id="PTHR43191">
    <property type="entry name" value="RRNA METHYLTRANSFERASE 3"/>
    <property type="match status" value="1"/>
</dbReference>
<dbReference type="GO" id="GO:0003723">
    <property type="term" value="F:RNA binding"/>
    <property type="evidence" value="ECO:0007669"/>
    <property type="project" value="InterPro"/>
</dbReference>
<reference evidence="5" key="1">
    <citation type="journal article" date="2014" name="Int. J. Syst. Evol. Microbiol.">
        <title>Complete genome sequence of Corynebacterium casei LMG S-19264T (=DSM 44701T), isolated from a smear-ripened cheese.</title>
        <authorList>
            <consortium name="US DOE Joint Genome Institute (JGI-PGF)"/>
            <person name="Walter F."/>
            <person name="Albersmeier A."/>
            <person name="Kalinowski J."/>
            <person name="Ruckert C."/>
        </authorList>
    </citation>
    <scope>NUCLEOTIDE SEQUENCE</scope>
    <source>
        <strain evidence="5">KCTC 32296</strain>
    </source>
</reference>
<evidence type="ECO:0000256" key="3">
    <source>
        <dbReference type="ARBA" id="ARBA00022679"/>
    </source>
</evidence>
<evidence type="ECO:0000256" key="2">
    <source>
        <dbReference type="ARBA" id="ARBA00022603"/>
    </source>
</evidence>
<accession>A0A918QEI9</accession>
<keyword evidence="2 5" id="KW-0489">Methyltransferase</keyword>
<dbReference type="SUPFAM" id="SSF55315">
    <property type="entry name" value="L30e-like"/>
    <property type="match status" value="1"/>
</dbReference>
<reference evidence="5" key="2">
    <citation type="submission" date="2020-09" db="EMBL/GenBank/DDBJ databases">
        <authorList>
            <person name="Sun Q."/>
            <person name="Kim S."/>
        </authorList>
    </citation>
    <scope>NUCLEOTIDE SEQUENCE</scope>
    <source>
        <strain evidence="5">KCTC 32296</strain>
    </source>
</reference>
<dbReference type="PANTHER" id="PTHR43191:SF2">
    <property type="entry name" value="RRNA METHYLTRANSFERASE 3, MITOCHONDRIAL"/>
    <property type="match status" value="1"/>
</dbReference>
<evidence type="ECO:0000259" key="4">
    <source>
        <dbReference type="SMART" id="SM00967"/>
    </source>
</evidence>
<sequence>MIKEITSLTNQTIKDIRALHMRKTREETQQFLAEGLKIIIDALDQGFSPQILVYGKDADRHPLLTRAIDQTLKARGQVLEVTREILEKISRKDNPQMVIAVFAQQIKTLSDINPKDNDVWVALEQVRDPGNLGTIIRTADAAGIGGVILIGDCVDPFSVETVRATMGSIFALPIVKCTQAEFIADRARWTGSIVGTLLTATHDHRSAPYQRPTLILMGTEQSGLSPEVAAICDTHVKIPMRGRADSLNLSVATGIMIYAATEV</sequence>
<dbReference type="Pfam" id="PF00588">
    <property type="entry name" value="SpoU_methylase"/>
    <property type="match status" value="1"/>
</dbReference>
<dbReference type="InterPro" id="IPR013123">
    <property type="entry name" value="SpoU_subst-bd"/>
</dbReference>
<name>A0A918QEI9_9CAUL</name>
<dbReference type="InterPro" id="IPR051259">
    <property type="entry name" value="rRNA_Methyltransferase"/>
</dbReference>
<dbReference type="InterPro" id="IPR029064">
    <property type="entry name" value="Ribosomal_eL30-like_sf"/>
</dbReference>
<dbReference type="SUPFAM" id="SSF75217">
    <property type="entry name" value="alpha/beta knot"/>
    <property type="match status" value="1"/>
</dbReference>
<dbReference type="Gene3D" id="3.30.1330.30">
    <property type="match status" value="1"/>
</dbReference>
<comment type="similarity">
    <text evidence="1">Belongs to the class IV-like SAM-binding methyltransferase superfamily. RNA methyltransferase TrmH family.</text>
</comment>
<feature type="domain" description="RNA 2-O ribose methyltransferase substrate binding" evidence="4">
    <location>
        <begin position="32"/>
        <end position="108"/>
    </location>
</feature>
<keyword evidence="6" id="KW-1185">Reference proteome</keyword>
<comment type="caution">
    <text evidence="5">The sequence shown here is derived from an EMBL/GenBank/DDBJ whole genome shotgun (WGS) entry which is preliminary data.</text>
</comment>
<protein>
    <submittedName>
        <fullName evidence="5">RNA methyltransferase</fullName>
    </submittedName>
</protein>
<dbReference type="InterPro" id="IPR001537">
    <property type="entry name" value="SpoU_MeTrfase"/>
</dbReference>
<evidence type="ECO:0000256" key="1">
    <source>
        <dbReference type="ARBA" id="ARBA00007228"/>
    </source>
</evidence>
<dbReference type="Proteomes" id="UP000662572">
    <property type="component" value="Unassembled WGS sequence"/>
</dbReference>
<dbReference type="CDD" id="cd18095">
    <property type="entry name" value="SpoU-like_rRNA-MTase"/>
    <property type="match status" value="1"/>
</dbReference>
<dbReference type="InterPro" id="IPR029026">
    <property type="entry name" value="tRNA_m1G_MTases_N"/>
</dbReference>